<reference evidence="1" key="1">
    <citation type="journal article" date="2012" name="Nature">
        <title>The oyster genome reveals stress adaptation and complexity of shell formation.</title>
        <authorList>
            <person name="Zhang G."/>
            <person name="Fang X."/>
            <person name="Guo X."/>
            <person name="Li L."/>
            <person name="Luo R."/>
            <person name="Xu F."/>
            <person name="Yang P."/>
            <person name="Zhang L."/>
            <person name="Wang X."/>
            <person name="Qi H."/>
            <person name="Xiong Z."/>
            <person name="Que H."/>
            <person name="Xie Y."/>
            <person name="Holland P.W."/>
            <person name="Paps J."/>
            <person name="Zhu Y."/>
            <person name="Wu F."/>
            <person name="Chen Y."/>
            <person name="Wang J."/>
            <person name="Peng C."/>
            <person name="Meng J."/>
            <person name="Yang L."/>
            <person name="Liu J."/>
            <person name="Wen B."/>
            <person name="Zhang N."/>
            <person name="Huang Z."/>
            <person name="Zhu Q."/>
            <person name="Feng Y."/>
            <person name="Mount A."/>
            <person name="Hedgecock D."/>
            <person name="Xu Z."/>
            <person name="Liu Y."/>
            <person name="Domazet-Loso T."/>
            <person name="Du Y."/>
            <person name="Sun X."/>
            <person name="Zhang S."/>
            <person name="Liu B."/>
            <person name="Cheng P."/>
            <person name="Jiang X."/>
            <person name="Li J."/>
            <person name="Fan D."/>
            <person name="Wang W."/>
            <person name="Fu W."/>
            <person name="Wang T."/>
            <person name="Wang B."/>
            <person name="Zhang J."/>
            <person name="Peng Z."/>
            <person name="Li Y."/>
            <person name="Li N."/>
            <person name="Wang J."/>
            <person name="Chen M."/>
            <person name="He Y."/>
            <person name="Tan F."/>
            <person name="Song X."/>
            <person name="Zheng Q."/>
            <person name="Huang R."/>
            <person name="Yang H."/>
            <person name="Du X."/>
            <person name="Chen L."/>
            <person name="Yang M."/>
            <person name="Gaffney P.M."/>
            <person name="Wang S."/>
            <person name="Luo L."/>
            <person name="She Z."/>
            <person name="Ming Y."/>
            <person name="Huang W."/>
            <person name="Zhang S."/>
            <person name="Huang B."/>
            <person name="Zhang Y."/>
            <person name="Qu T."/>
            <person name="Ni P."/>
            <person name="Miao G."/>
            <person name="Wang J."/>
            <person name="Wang Q."/>
            <person name="Steinberg C.E."/>
            <person name="Wang H."/>
            <person name="Li N."/>
            <person name="Qian L."/>
            <person name="Zhang G."/>
            <person name="Li Y."/>
            <person name="Yang H."/>
            <person name="Liu X."/>
            <person name="Wang J."/>
            <person name="Yin Y."/>
            <person name="Wang J."/>
        </authorList>
    </citation>
    <scope>NUCLEOTIDE SEQUENCE [LARGE SCALE GENOMIC DNA]</scope>
    <source>
        <strain evidence="1">05x7-T-G4-1.051#20</strain>
    </source>
</reference>
<dbReference type="InterPro" id="IPR037252">
    <property type="entry name" value="Mib_Herc2_sf"/>
</dbReference>
<dbReference type="AlphaFoldDB" id="K1Q5M5"/>
<dbReference type="InParanoid" id="K1Q5M5"/>
<sequence length="426" mass="48186">MFKILIRVGGGGAGEGISEDALELMWRTQARIDAKKHKSMRYKRGTGSCVLFILDFSGSMRGSGIISLKQGVFDILDAHVQKVGDFLLTARVVLFTDGRLTDFSNEDAKENEAEQHLSQSRGADIAYRMTDQTTVDREVLRTVVTSVMSWPTYEEEDLDTIHELLSQRTNIIATQERVTVDPADEYHQEKFAAIPKLGTRVRRGPHWTFANQDSEGAGTIVGHGDLAGTVHVEWDTGLRFPYSIGCGGLYNVVVCDEPRIPDDGFAAVGCLVKRGPHWKWDDQDGGVGSIGTIYRVKDDATVYVRWPSGRNSNYRFGYEGKFDIEKKVSLEANFLMVMRQQITDDINCRWQWLNCNGVWVEYPDYVNSQINHSLHKRPKASVVIHYQEQRIVASKSIQINIESKERTEIRCKNSNDKVSDWKKSNL</sequence>
<dbReference type="PROSITE" id="PS50918">
    <property type="entry name" value="WWE"/>
    <property type="match status" value="1"/>
</dbReference>
<dbReference type="GO" id="GO:0004842">
    <property type="term" value="F:ubiquitin-protein transferase activity"/>
    <property type="evidence" value="ECO:0007669"/>
    <property type="project" value="InterPro"/>
</dbReference>
<protein>
    <submittedName>
        <fullName evidence="1">E3 ubiquitin-protein ligase MIB2</fullName>
    </submittedName>
</protein>
<dbReference type="PROSITE" id="PS51416">
    <property type="entry name" value="MIB_HERC2"/>
    <property type="match status" value="2"/>
</dbReference>
<dbReference type="InterPro" id="IPR037197">
    <property type="entry name" value="WWE_dom_sf"/>
</dbReference>
<dbReference type="HOGENOM" id="CLU_041838_0_0_1"/>
<dbReference type="GO" id="GO:0016567">
    <property type="term" value="P:protein ubiquitination"/>
    <property type="evidence" value="ECO:0007669"/>
    <property type="project" value="InterPro"/>
</dbReference>
<dbReference type="Pfam" id="PF06701">
    <property type="entry name" value="MIB_HERC2"/>
    <property type="match status" value="1"/>
</dbReference>
<organism evidence="1">
    <name type="scientific">Magallana gigas</name>
    <name type="common">Pacific oyster</name>
    <name type="synonym">Crassostrea gigas</name>
    <dbReference type="NCBI Taxonomy" id="29159"/>
    <lineage>
        <taxon>Eukaryota</taxon>
        <taxon>Metazoa</taxon>
        <taxon>Spiralia</taxon>
        <taxon>Lophotrochozoa</taxon>
        <taxon>Mollusca</taxon>
        <taxon>Bivalvia</taxon>
        <taxon>Autobranchia</taxon>
        <taxon>Pteriomorphia</taxon>
        <taxon>Ostreida</taxon>
        <taxon>Ostreoidea</taxon>
        <taxon>Ostreidae</taxon>
        <taxon>Magallana</taxon>
    </lineage>
</organism>
<accession>K1Q5M5</accession>
<dbReference type="PANTHER" id="PTHR24202">
    <property type="entry name" value="E3 UBIQUITIN-PROTEIN LIGASE MIB2"/>
    <property type="match status" value="1"/>
</dbReference>
<dbReference type="EMBL" id="JH817220">
    <property type="protein sequence ID" value="EKC29208.1"/>
    <property type="molecule type" value="Genomic_DNA"/>
</dbReference>
<proteinExistence type="predicted"/>
<name>K1Q5M5_MAGGI</name>
<dbReference type="Gene3D" id="2.30.30.40">
    <property type="entry name" value="SH3 Domains"/>
    <property type="match status" value="2"/>
</dbReference>
<dbReference type="InterPro" id="IPR004170">
    <property type="entry name" value="WWE_dom"/>
</dbReference>
<dbReference type="PANTHER" id="PTHR24202:SF4">
    <property type="entry name" value="E3 UBIQUITIN-PROTEIN LIGASE MIB2-RELATED"/>
    <property type="match status" value="1"/>
</dbReference>
<evidence type="ECO:0000313" key="1">
    <source>
        <dbReference type="EMBL" id="EKC29208.1"/>
    </source>
</evidence>
<dbReference type="InterPro" id="IPR010606">
    <property type="entry name" value="Mib_Herc2"/>
</dbReference>
<dbReference type="SUPFAM" id="SSF159034">
    <property type="entry name" value="Mib/herc2 domain-like"/>
    <property type="match status" value="2"/>
</dbReference>
<dbReference type="SUPFAM" id="SSF117839">
    <property type="entry name" value="WWE domain"/>
    <property type="match status" value="1"/>
</dbReference>
<dbReference type="GO" id="GO:0005737">
    <property type="term" value="C:cytoplasm"/>
    <property type="evidence" value="ECO:0007669"/>
    <property type="project" value="TreeGrafter"/>
</dbReference>
<gene>
    <name evidence="1" type="ORF">CGI_10015483</name>
</gene>
<dbReference type="GO" id="GO:0046872">
    <property type="term" value="F:metal ion binding"/>
    <property type="evidence" value="ECO:0007669"/>
    <property type="project" value="InterPro"/>
</dbReference>